<evidence type="ECO:0000256" key="1">
    <source>
        <dbReference type="SAM" id="MobiDB-lite"/>
    </source>
</evidence>
<protein>
    <recommendedName>
        <fullName evidence="4">BZIP domain-containing protein</fullName>
    </recommendedName>
</protein>
<feature type="region of interest" description="Disordered" evidence="1">
    <location>
        <begin position="108"/>
        <end position="138"/>
    </location>
</feature>
<feature type="region of interest" description="Disordered" evidence="1">
    <location>
        <begin position="146"/>
        <end position="165"/>
    </location>
</feature>
<evidence type="ECO:0000313" key="3">
    <source>
        <dbReference type="Proteomes" id="UP001491310"/>
    </source>
</evidence>
<organism evidence="2 3">
    <name type="scientific">Coccomyxa subellipsoidea</name>
    <dbReference type="NCBI Taxonomy" id="248742"/>
    <lineage>
        <taxon>Eukaryota</taxon>
        <taxon>Viridiplantae</taxon>
        <taxon>Chlorophyta</taxon>
        <taxon>core chlorophytes</taxon>
        <taxon>Trebouxiophyceae</taxon>
        <taxon>Trebouxiophyceae incertae sedis</taxon>
        <taxon>Coccomyxaceae</taxon>
        <taxon>Coccomyxa</taxon>
    </lineage>
</organism>
<evidence type="ECO:0000313" key="2">
    <source>
        <dbReference type="EMBL" id="KAK9915283.1"/>
    </source>
</evidence>
<comment type="caution">
    <text evidence="2">The sequence shown here is derived from an EMBL/GenBank/DDBJ whole genome shotgun (WGS) entry which is preliminary data.</text>
</comment>
<keyword evidence="3" id="KW-1185">Reference proteome</keyword>
<evidence type="ECO:0008006" key="4">
    <source>
        <dbReference type="Google" id="ProtNLM"/>
    </source>
</evidence>
<feature type="compositionally biased region" description="Basic and acidic residues" evidence="1">
    <location>
        <begin position="146"/>
        <end position="158"/>
    </location>
</feature>
<dbReference type="EMBL" id="JALJOT010000005">
    <property type="protein sequence ID" value="KAK9915283.1"/>
    <property type="molecule type" value="Genomic_DNA"/>
</dbReference>
<dbReference type="Proteomes" id="UP001491310">
    <property type="component" value="Unassembled WGS sequence"/>
</dbReference>
<dbReference type="CDD" id="cd14688">
    <property type="entry name" value="bZIP_YAP"/>
    <property type="match status" value="1"/>
</dbReference>
<name>A0ABR2YTU7_9CHLO</name>
<accession>A0ABR2YTU7</accession>
<sequence length="494" mass="54573">MDGLTSFLMDQHGAEMSLDALTDSMLANLPHEPGTFDAAAPIVPFNTAFSKSTGFSSLKQQHFSQQYQSPWDFSVPAPLAQASLPMDFGPEQTSSPLFAALEQPLFSSTTPSAVPAQPKKLQHTTSSCSSDSKEDQEISKLQERIQKQKEKNARNQREFRKRAKERASKIEEQVQLLTAKLSETELEKQSLAAKNRVLEAALASARILPNQSGSVLPPSSILGNLAHDEADDESSPVVLTVRDGAPLQLSVEQIKRMTWQELSRIWKEYVNAIAMRLVTATNKFNGSSEQRLEELVGEVSSLFSSIARHNAMLLHQHHSLRMDTPPNSLQPQQAPPGVYKNLLEVLGLSKEQKEQMLAHRHVKLVSLARLVQERRELQARLQACNDASANPKEGIYTGVGMGAEFPHLLEVSERLRENVAQLHRSVCLFMGHAWRQVLTPIQAGTFMVQAFPWTPDMLALANTIAEEAGAPGVQDIFRDALSSQPAALSELFSC</sequence>
<gene>
    <name evidence="2" type="ORF">WJX75_007101</name>
</gene>
<reference evidence="2 3" key="1">
    <citation type="journal article" date="2024" name="Nat. Commun.">
        <title>Phylogenomics reveals the evolutionary origins of lichenization in chlorophyte algae.</title>
        <authorList>
            <person name="Puginier C."/>
            <person name="Libourel C."/>
            <person name="Otte J."/>
            <person name="Skaloud P."/>
            <person name="Haon M."/>
            <person name="Grisel S."/>
            <person name="Petersen M."/>
            <person name="Berrin J.G."/>
            <person name="Delaux P.M."/>
            <person name="Dal Grande F."/>
            <person name="Keller J."/>
        </authorList>
    </citation>
    <scope>NUCLEOTIDE SEQUENCE [LARGE SCALE GENOMIC DNA]</scope>
    <source>
        <strain evidence="2 3">SAG 216-7</strain>
    </source>
</reference>
<proteinExistence type="predicted"/>